<feature type="domain" description="N-acetyltransferase" evidence="1">
    <location>
        <begin position="212"/>
        <end position="355"/>
    </location>
</feature>
<reference evidence="2 3" key="1">
    <citation type="journal article" date="2010" name="J. Bacteriol.">
        <title>Biochemical characterization of a novel indole prenyltransferase from Streptomyces sp. SN-593.</title>
        <authorList>
            <person name="Takahashi S."/>
            <person name="Takagi H."/>
            <person name="Toyoda A."/>
            <person name="Uramoto M."/>
            <person name="Nogawa T."/>
            <person name="Ueki M."/>
            <person name="Sakaki Y."/>
            <person name="Osada H."/>
        </authorList>
    </citation>
    <scope>NUCLEOTIDE SEQUENCE [LARGE SCALE GENOMIC DNA]</scope>
    <source>
        <strain evidence="2 3">SN-593</strain>
    </source>
</reference>
<dbReference type="Proteomes" id="UP000595703">
    <property type="component" value="Chromosome"/>
</dbReference>
<evidence type="ECO:0000259" key="1">
    <source>
        <dbReference type="PROSITE" id="PS51186"/>
    </source>
</evidence>
<accession>A0A7U3VQN7</accession>
<dbReference type="Gene3D" id="3.40.630.30">
    <property type="match status" value="1"/>
</dbReference>
<proteinExistence type="predicted"/>
<evidence type="ECO:0000313" key="2">
    <source>
        <dbReference type="EMBL" id="BBA99883.1"/>
    </source>
</evidence>
<dbReference type="SUPFAM" id="SSF55729">
    <property type="entry name" value="Acyl-CoA N-acyltransferases (Nat)"/>
    <property type="match status" value="1"/>
</dbReference>
<dbReference type="EMBL" id="AP018365">
    <property type="protein sequence ID" value="BBA99883.1"/>
    <property type="molecule type" value="Genomic_DNA"/>
</dbReference>
<dbReference type="PROSITE" id="PS51186">
    <property type="entry name" value="GNAT"/>
    <property type="match status" value="1"/>
</dbReference>
<dbReference type="InterPro" id="IPR016181">
    <property type="entry name" value="Acyl_CoA_acyltransferase"/>
</dbReference>
<reference evidence="2 3" key="4">
    <citation type="journal article" date="2020" name="Sci. Rep.">
        <title>beta-carboline chemical signals induce reveromycin production through a LuxR family regulator in Streptomyces sp. SN-593.</title>
        <authorList>
            <person name="Panthee S."/>
            <person name="Kito N."/>
            <person name="Hayashi T."/>
            <person name="Shimizu T."/>
            <person name="Ishikawa J."/>
            <person name="Hamamoto H."/>
            <person name="Osada H."/>
            <person name="Takahashi S."/>
        </authorList>
    </citation>
    <scope>NUCLEOTIDE SEQUENCE [LARGE SCALE GENOMIC DNA]</scope>
    <source>
        <strain evidence="2 3">SN-593</strain>
    </source>
</reference>
<evidence type="ECO:0000313" key="3">
    <source>
        <dbReference type="Proteomes" id="UP000595703"/>
    </source>
</evidence>
<name>A0A7U3VQN7_9ACTN</name>
<reference evidence="2 3" key="2">
    <citation type="journal article" date="2011" name="J. Antibiot.">
        <title>Furaquinocins I and J: novel polyketide isoprenoid hybrid compounds from Streptomyces reveromyceticus SN-593.</title>
        <authorList>
            <person name="Panthee S."/>
            <person name="Takahashi S."/>
            <person name="Takagi H."/>
            <person name="Nogawa T."/>
            <person name="Oowada E."/>
            <person name="Uramoto M."/>
            <person name="Osada H."/>
        </authorList>
    </citation>
    <scope>NUCLEOTIDE SEQUENCE [LARGE SCALE GENOMIC DNA]</scope>
    <source>
        <strain evidence="2 3">SN-593</strain>
    </source>
</reference>
<reference evidence="2 3" key="3">
    <citation type="journal article" date="2011" name="Nat. Chem. Biol.">
        <title>Reveromycin A biosynthesis uses RevG and RevJ for stereospecific spiroacetal formation.</title>
        <authorList>
            <person name="Takahashi S."/>
            <person name="Toyoda A."/>
            <person name="Sekiyama Y."/>
            <person name="Takagi H."/>
            <person name="Nogawa T."/>
            <person name="Uramoto M."/>
            <person name="Suzuki R."/>
            <person name="Koshino H."/>
            <person name="Kumano T."/>
            <person name="Panthee S."/>
            <person name="Dairi T."/>
            <person name="Ishikawa J."/>
            <person name="Ikeda H."/>
            <person name="Sakaki Y."/>
            <person name="Osada H."/>
        </authorList>
    </citation>
    <scope>NUCLEOTIDE SEQUENCE [LARGE SCALE GENOMIC DNA]</scope>
    <source>
        <strain evidence="2 3">SN-593</strain>
    </source>
</reference>
<organism evidence="2 3">
    <name type="scientific">Actinacidiphila reveromycinica</name>
    <dbReference type="NCBI Taxonomy" id="659352"/>
    <lineage>
        <taxon>Bacteria</taxon>
        <taxon>Bacillati</taxon>
        <taxon>Actinomycetota</taxon>
        <taxon>Actinomycetes</taxon>
        <taxon>Kitasatosporales</taxon>
        <taxon>Streptomycetaceae</taxon>
        <taxon>Actinacidiphila</taxon>
    </lineage>
</organism>
<dbReference type="Pfam" id="PF24553">
    <property type="entry name" value="Rv0428c_C"/>
    <property type="match status" value="1"/>
</dbReference>
<keyword evidence="2" id="KW-0808">Transferase</keyword>
<dbReference type="RefSeq" id="WP_202235907.1">
    <property type="nucleotide sequence ID" value="NZ_AP018365.1"/>
</dbReference>
<keyword evidence="3" id="KW-1185">Reference proteome</keyword>
<dbReference type="AlphaFoldDB" id="A0A7U3VQN7"/>
<dbReference type="GO" id="GO:0016747">
    <property type="term" value="F:acyltransferase activity, transferring groups other than amino-acyl groups"/>
    <property type="evidence" value="ECO:0007669"/>
    <property type="project" value="InterPro"/>
</dbReference>
<sequence length="355" mass="36780">MPGDFSSGVRLEIRITPADVGKRVSVRQVIQVTDGHPTFTDTVGVLASWDTGVVCVTRRTGETVRIGEETLVAGKVVPPAPERRGAGGRGAGAAVAPGVSEGAYGTGRAGDAGGSGVPVVTAEEIEAVASRAWPAVESAPLGGWTLRAAGGFTRRANSVLVTGDPGVPLPRALAAVTRWYRERGLAPLLQVPDSSPYADEVARAGWTHEADTLVRTAPLGPLTDLPEPPGAGVELSRAPDAAWLAAYHRTGELADAALRVVSGGPSVWFAGAPGAIGRAVVEGPWVLFGAVEVAPGQRRRGLATAVMGALARRAYDEGARAAYLQVEADNAAARALYDGLGFTDHHRYHYRRSPA</sequence>
<dbReference type="InterPro" id="IPR000182">
    <property type="entry name" value="GNAT_dom"/>
</dbReference>
<gene>
    <name evidence="2" type="ORF">RVR_6703</name>
</gene>
<protein>
    <submittedName>
        <fullName evidence="2">Putative acetyltransferase</fullName>
    </submittedName>
</protein>
<dbReference type="InterPro" id="IPR056935">
    <property type="entry name" value="Rv0428c-like_C"/>
</dbReference>
<dbReference type="KEGG" id="arev:RVR_6703"/>